<evidence type="ECO:0000313" key="2">
    <source>
        <dbReference type="Proteomes" id="UP000184432"/>
    </source>
</evidence>
<name>A0A1M6A2E7_9FLAO</name>
<sequence length="128" mass="14669">MTENPGLGNDFFKDYKVYLDFEDSKIYLVGYSKSVEEKVFNSFGLSYIVKDSSLKINTIIKGSSADKNQLKINYEILEIDYLTVSSEIKDNPCIFLKEIFNEKETILVKYKTPEGTKGSVVLKKEKLL</sequence>
<dbReference type="EMBL" id="FQYP01000001">
    <property type="protein sequence ID" value="SHI30636.1"/>
    <property type="molecule type" value="Genomic_DNA"/>
</dbReference>
<dbReference type="AlphaFoldDB" id="A0A1M6A2E7"/>
<dbReference type="STRING" id="570521.SAMN04488508_10137"/>
<gene>
    <name evidence="1" type="ORF">SAMN04488508_10137</name>
</gene>
<reference evidence="2" key="1">
    <citation type="submission" date="2016-11" db="EMBL/GenBank/DDBJ databases">
        <authorList>
            <person name="Varghese N."/>
            <person name="Submissions S."/>
        </authorList>
    </citation>
    <scope>NUCLEOTIDE SEQUENCE [LARGE SCALE GENOMIC DNA]</scope>
    <source>
        <strain evidence="2">DSM 22623</strain>
    </source>
</reference>
<evidence type="ECO:0000313" key="1">
    <source>
        <dbReference type="EMBL" id="SHI30636.1"/>
    </source>
</evidence>
<proteinExistence type="predicted"/>
<dbReference type="RefSeq" id="WP_073312370.1">
    <property type="nucleotide sequence ID" value="NZ_FQYP01000001.1"/>
</dbReference>
<protein>
    <submittedName>
        <fullName evidence="1">Uncharacterized protein</fullName>
    </submittedName>
</protein>
<accession>A0A1M6A2E7</accession>
<dbReference type="SUPFAM" id="SSF50156">
    <property type="entry name" value="PDZ domain-like"/>
    <property type="match status" value="1"/>
</dbReference>
<keyword evidence="2" id="KW-1185">Reference proteome</keyword>
<dbReference type="InterPro" id="IPR036034">
    <property type="entry name" value="PDZ_sf"/>
</dbReference>
<organism evidence="1 2">
    <name type="scientific">Aquimarina spongiae</name>
    <dbReference type="NCBI Taxonomy" id="570521"/>
    <lineage>
        <taxon>Bacteria</taxon>
        <taxon>Pseudomonadati</taxon>
        <taxon>Bacteroidota</taxon>
        <taxon>Flavobacteriia</taxon>
        <taxon>Flavobacteriales</taxon>
        <taxon>Flavobacteriaceae</taxon>
        <taxon>Aquimarina</taxon>
    </lineage>
</organism>
<dbReference type="Proteomes" id="UP000184432">
    <property type="component" value="Unassembled WGS sequence"/>
</dbReference>